<dbReference type="EMBL" id="CAXAMN010012780">
    <property type="protein sequence ID" value="CAK9039016.1"/>
    <property type="molecule type" value="Genomic_DNA"/>
</dbReference>
<dbReference type="Gene3D" id="3.40.50.11350">
    <property type="match status" value="1"/>
</dbReference>
<dbReference type="Proteomes" id="UP001642484">
    <property type="component" value="Unassembled WGS sequence"/>
</dbReference>
<comment type="caution">
    <text evidence="2">The sequence shown here is derived from an EMBL/GenBank/DDBJ whole genome shotgun (WGS) entry which is preliminary data.</text>
</comment>
<evidence type="ECO:0008006" key="4">
    <source>
        <dbReference type="Google" id="ProtNLM"/>
    </source>
</evidence>
<gene>
    <name evidence="2" type="ORF">CCMP2556_LOCUS21248</name>
</gene>
<evidence type="ECO:0000256" key="1">
    <source>
        <dbReference type="SAM" id="MobiDB-lite"/>
    </source>
</evidence>
<accession>A0ABP0LIK6</accession>
<protein>
    <recommendedName>
        <fullName evidence="4">O-fucosyltransferase family protein</fullName>
    </recommendedName>
</protein>
<keyword evidence="3" id="KW-1185">Reference proteome</keyword>
<feature type="compositionally biased region" description="Basic and acidic residues" evidence="1">
    <location>
        <begin position="559"/>
        <end position="580"/>
    </location>
</feature>
<feature type="region of interest" description="Disordered" evidence="1">
    <location>
        <begin position="559"/>
        <end position="585"/>
    </location>
</feature>
<evidence type="ECO:0000313" key="3">
    <source>
        <dbReference type="Proteomes" id="UP001642484"/>
    </source>
</evidence>
<organism evidence="2 3">
    <name type="scientific">Durusdinium trenchii</name>
    <dbReference type="NCBI Taxonomy" id="1381693"/>
    <lineage>
        <taxon>Eukaryota</taxon>
        <taxon>Sar</taxon>
        <taxon>Alveolata</taxon>
        <taxon>Dinophyceae</taxon>
        <taxon>Suessiales</taxon>
        <taxon>Symbiodiniaceae</taxon>
        <taxon>Durusdinium</taxon>
    </lineage>
</organism>
<feature type="region of interest" description="Disordered" evidence="1">
    <location>
        <begin position="368"/>
        <end position="390"/>
    </location>
</feature>
<sequence length="610" mass="67635">MGPGDLRGDLERAKRLLHRLGLRRPKLLLWRVEEHWDGQGLSDRRACLAIILAEAFLLNRIAVLPRFTLSAQHNGGRQLLSNLLEYVSLEHFPMQFLEEYKWGQDTVLLDHEDFLEVGGILDPDGWRRCSAPVLLRTAARQGFWKSPVHPSVWRLAAELHGTGMAPTRGLFAPAPRVARAASAARAALQGVGSTKEGYVGVHCRRGDKLKMMPGLEDVTSPAGLLKFLQAVASHTRRVYLATDEVHVKDYAEVLAAGGFECYTRDFLYDFASEKELQDNYFLFAIEMKIIDDATITVRSFNDATPFWFSADARSAKPCYHLLDRSMHDYLLGSSALGTHMTPRCTAPIDLTTSPETLYRVLMSGDDVPRSPTTVPRRRRKEAPPPTAIALEGRGGVRRPCSVWPLGAADSNDARYEAEVEIVGPWDDTEGMLIWGSYFGPLFSCCDAVDGLTRRSTLFGFENLSMEHCKLTECEIARKTGAVFIYVSCGATTLTDQYGVLELHAGQYGVTMAPVHLCLAKGTRLVAIHSEPFTALRSFGGPVEPQGRLRYVDGCSVPHTGERRSPGRADGKKCSEARSAEEWGEDPQGMGGWEYLRMHLESGPSFGLMME</sequence>
<reference evidence="2 3" key="1">
    <citation type="submission" date="2024-02" db="EMBL/GenBank/DDBJ databases">
        <authorList>
            <person name="Chen Y."/>
            <person name="Shah S."/>
            <person name="Dougan E. K."/>
            <person name="Thang M."/>
            <person name="Chan C."/>
        </authorList>
    </citation>
    <scope>NUCLEOTIDE SEQUENCE [LARGE SCALE GENOMIC DNA]</scope>
</reference>
<evidence type="ECO:0000313" key="2">
    <source>
        <dbReference type="EMBL" id="CAK9039016.1"/>
    </source>
</evidence>
<name>A0ABP0LIK6_9DINO</name>
<proteinExistence type="predicted"/>